<feature type="compositionally biased region" description="Basic residues" evidence="1">
    <location>
        <begin position="1"/>
        <end position="18"/>
    </location>
</feature>
<feature type="region of interest" description="Disordered" evidence="1">
    <location>
        <begin position="1"/>
        <end position="26"/>
    </location>
</feature>
<gene>
    <name evidence="2" type="ORF">ALEPTO_LOCUS9398</name>
</gene>
<proteinExistence type="predicted"/>
<evidence type="ECO:0000313" key="2">
    <source>
        <dbReference type="EMBL" id="CAG8632099.1"/>
    </source>
</evidence>
<dbReference type="OrthoDB" id="10471223at2759"/>
<dbReference type="EMBL" id="CAJVPS010007130">
    <property type="protein sequence ID" value="CAG8632099.1"/>
    <property type="molecule type" value="Genomic_DNA"/>
</dbReference>
<reference evidence="2" key="1">
    <citation type="submission" date="2021-06" db="EMBL/GenBank/DDBJ databases">
        <authorList>
            <person name="Kallberg Y."/>
            <person name="Tangrot J."/>
            <person name="Rosling A."/>
        </authorList>
    </citation>
    <scope>NUCLEOTIDE SEQUENCE</scope>
    <source>
        <strain evidence="2">FL130A</strain>
    </source>
</reference>
<evidence type="ECO:0000256" key="1">
    <source>
        <dbReference type="SAM" id="MobiDB-lite"/>
    </source>
</evidence>
<name>A0A9N9GV65_9GLOM</name>
<keyword evidence="3" id="KW-1185">Reference proteome</keyword>
<comment type="caution">
    <text evidence="2">The sequence shown here is derived from an EMBL/GenBank/DDBJ whole genome shotgun (WGS) entry which is preliminary data.</text>
</comment>
<protein>
    <submittedName>
        <fullName evidence="2">11066_t:CDS:1</fullName>
    </submittedName>
</protein>
<accession>A0A9N9GV65</accession>
<dbReference type="AlphaFoldDB" id="A0A9N9GV65"/>
<sequence>MSNTKTIRRYATKTRSSGKIKSDSKALRVHVLPTPEPSPTFPPKYDNNKNDDKAITSINPKKCSTCKEAKKYTKFMTNRLGDISDTVGILRKKTEAFNYPTNQKFLKIEFHITEKPVLDKTPQSISSTLLSNCSLDDLKNLVKFASSENITNNMKNLKKEQALAYTEFSQSQQDQKIFFNTSPASPNPAPINWEQVLEDSSYTIKNNQFINYNKDCEAQHTTTLEDFAYTCTINNSQIDDVNYSKDGSHIFEDIVEFGEEFTAENREIQYYSKI</sequence>
<dbReference type="Proteomes" id="UP000789508">
    <property type="component" value="Unassembled WGS sequence"/>
</dbReference>
<organism evidence="2 3">
    <name type="scientific">Ambispora leptoticha</name>
    <dbReference type="NCBI Taxonomy" id="144679"/>
    <lineage>
        <taxon>Eukaryota</taxon>
        <taxon>Fungi</taxon>
        <taxon>Fungi incertae sedis</taxon>
        <taxon>Mucoromycota</taxon>
        <taxon>Glomeromycotina</taxon>
        <taxon>Glomeromycetes</taxon>
        <taxon>Archaeosporales</taxon>
        <taxon>Ambisporaceae</taxon>
        <taxon>Ambispora</taxon>
    </lineage>
</organism>
<feature type="region of interest" description="Disordered" evidence="1">
    <location>
        <begin position="32"/>
        <end position="51"/>
    </location>
</feature>
<evidence type="ECO:0000313" key="3">
    <source>
        <dbReference type="Proteomes" id="UP000789508"/>
    </source>
</evidence>